<protein>
    <recommendedName>
        <fullName evidence="3">Zinc finger, BED-type</fullName>
    </recommendedName>
</protein>
<evidence type="ECO:0008006" key="3">
    <source>
        <dbReference type="Google" id="ProtNLM"/>
    </source>
</evidence>
<name>A0A5E4NAP8_9HEMI</name>
<reference evidence="1 2" key="1">
    <citation type="submission" date="2019-08" db="EMBL/GenBank/DDBJ databases">
        <authorList>
            <person name="Alioto T."/>
            <person name="Alioto T."/>
            <person name="Gomez Garrido J."/>
        </authorList>
    </citation>
    <scope>NUCLEOTIDE SEQUENCE [LARGE SCALE GENOMIC DNA]</scope>
</reference>
<keyword evidence="2" id="KW-1185">Reference proteome</keyword>
<dbReference type="AlphaFoldDB" id="A0A5E4NAP8"/>
<proteinExistence type="predicted"/>
<evidence type="ECO:0000313" key="2">
    <source>
        <dbReference type="Proteomes" id="UP000325440"/>
    </source>
</evidence>
<dbReference type="Proteomes" id="UP000325440">
    <property type="component" value="Unassembled WGS sequence"/>
</dbReference>
<evidence type="ECO:0000313" key="1">
    <source>
        <dbReference type="EMBL" id="VVC41897.1"/>
    </source>
</evidence>
<accession>A0A5E4NAP8</accession>
<gene>
    <name evidence="1" type="ORF">CINCED_3A010599</name>
</gene>
<dbReference type="OrthoDB" id="6608096at2759"/>
<dbReference type="EMBL" id="CABPRJ010001930">
    <property type="protein sequence ID" value="VVC41897.1"/>
    <property type="molecule type" value="Genomic_DNA"/>
</dbReference>
<organism evidence="1 2">
    <name type="scientific">Cinara cedri</name>
    <dbReference type="NCBI Taxonomy" id="506608"/>
    <lineage>
        <taxon>Eukaryota</taxon>
        <taxon>Metazoa</taxon>
        <taxon>Ecdysozoa</taxon>
        <taxon>Arthropoda</taxon>
        <taxon>Hexapoda</taxon>
        <taxon>Insecta</taxon>
        <taxon>Pterygota</taxon>
        <taxon>Neoptera</taxon>
        <taxon>Paraneoptera</taxon>
        <taxon>Hemiptera</taxon>
        <taxon>Sternorrhyncha</taxon>
        <taxon>Aphidomorpha</taxon>
        <taxon>Aphidoidea</taxon>
        <taxon>Aphididae</taxon>
        <taxon>Lachninae</taxon>
        <taxon>Cinara</taxon>
    </lineage>
</organism>
<sequence>MDKWLNKKSMTQSQEITETISASTVKKRKLNYGEHSTSSCESKQKNALRKYCSEYLRIGFSWNGDEEHPRPQCVICACILANESMRPNKLHRHIFTNHPEMKNKPLEFYGRKL</sequence>